<gene>
    <name evidence="3" type="ORF">C7443_11526</name>
</gene>
<evidence type="ECO:0000313" key="4">
    <source>
        <dbReference type="Proteomes" id="UP000246569"/>
    </source>
</evidence>
<dbReference type="AlphaFoldDB" id="A0A317MPU1"/>
<keyword evidence="4" id="KW-1185">Reference proteome</keyword>
<dbReference type="Pfam" id="PF04319">
    <property type="entry name" value="NifZ"/>
    <property type="match status" value="1"/>
</dbReference>
<organism evidence="3 4">
    <name type="scientific">Plasticicumulans acidivorans</name>
    <dbReference type="NCBI Taxonomy" id="886464"/>
    <lineage>
        <taxon>Bacteria</taxon>
        <taxon>Pseudomonadati</taxon>
        <taxon>Pseudomonadota</taxon>
        <taxon>Gammaproteobacteria</taxon>
        <taxon>Candidatus Competibacteraceae</taxon>
        <taxon>Plasticicumulans</taxon>
    </lineage>
</organism>
<comment type="caution">
    <text evidence="3">The sequence shown here is derived from an EMBL/GenBank/DDBJ whole genome shotgun (WGS) entry which is preliminary data.</text>
</comment>
<name>A0A317MPU1_9GAMM</name>
<protein>
    <submittedName>
        <fullName evidence="3">Nitrogen fixation protein NifZ</fullName>
    </submittedName>
</protein>
<dbReference type="GO" id="GO:0009399">
    <property type="term" value="P:nitrogen fixation"/>
    <property type="evidence" value="ECO:0007669"/>
    <property type="project" value="InterPro"/>
</dbReference>
<evidence type="ECO:0000256" key="1">
    <source>
        <dbReference type="ARBA" id="ARBA00008027"/>
    </source>
</evidence>
<evidence type="ECO:0000256" key="2">
    <source>
        <dbReference type="ARBA" id="ARBA00023231"/>
    </source>
</evidence>
<keyword evidence="2" id="KW-0535">Nitrogen fixation</keyword>
<proteinExistence type="inferred from homology"/>
<accession>A0A317MPU1</accession>
<dbReference type="EMBL" id="QGTJ01000015">
    <property type="protein sequence ID" value="PWV58598.1"/>
    <property type="molecule type" value="Genomic_DNA"/>
</dbReference>
<dbReference type="OrthoDB" id="9801083at2"/>
<dbReference type="RefSeq" id="WP_110020391.1">
    <property type="nucleotide sequence ID" value="NZ_QGTJ01000015.1"/>
</dbReference>
<dbReference type="InterPro" id="IPR007415">
    <property type="entry name" value="Nitrogenase_MoFe_mat_NifZ"/>
</dbReference>
<comment type="similarity">
    <text evidence="1">Belongs to the NifZ family.</text>
</comment>
<evidence type="ECO:0000313" key="3">
    <source>
        <dbReference type="EMBL" id="PWV58598.1"/>
    </source>
</evidence>
<dbReference type="Proteomes" id="UP000246569">
    <property type="component" value="Unassembled WGS sequence"/>
</dbReference>
<sequence length="161" mass="17810">MLPQFEIGQTVRVTRNVRNDGTFPGMDVGELLIRRGSTGYVRNIGTFLQDQIIYTVHFFDNGGLMVGCREEELIDADAPWTPSKFESREKVRCTCTLAVGGEIRVRVGDIGEVIKIVRHESGPIYHVSFPGGFLQVPEDVLTAHDKKAEADATTDDTETPA</sequence>
<reference evidence="3 4" key="1">
    <citation type="submission" date="2018-05" db="EMBL/GenBank/DDBJ databases">
        <title>Genomic Encyclopedia of Type Strains, Phase IV (KMG-IV): sequencing the most valuable type-strain genomes for metagenomic binning, comparative biology and taxonomic classification.</title>
        <authorList>
            <person name="Goeker M."/>
        </authorList>
    </citation>
    <scope>NUCLEOTIDE SEQUENCE [LARGE SCALE GENOMIC DNA]</scope>
    <source>
        <strain evidence="3 4">DSM 23606</strain>
    </source>
</reference>